<comment type="caution">
    <text evidence="4">The sequence shown here is derived from an EMBL/GenBank/DDBJ whole genome shotgun (WGS) entry which is preliminary data.</text>
</comment>
<proteinExistence type="predicted"/>
<feature type="compositionally biased region" description="Basic and acidic residues" evidence="3">
    <location>
        <begin position="1"/>
        <end position="13"/>
    </location>
</feature>
<reference evidence="4 5" key="1">
    <citation type="journal article" date="2020" name="Cell">
        <title>Large-Scale Comparative Analyses of Tick Genomes Elucidate Their Genetic Diversity and Vector Capacities.</title>
        <authorList>
            <consortium name="Tick Genome and Microbiome Consortium (TIGMIC)"/>
            <person name="Jia N."/>
            <person name="Wang J."/>
            <person name="Shi W."/>
            <person name="Du L."/>
            <person name="Sun Y."/>
            <person name="Zhan W."/>
            <person name="Jiang J.F."/>
            <person name="Wang Q."/>
            <person name="Zhang B."/>
            <person name="Ji P."/>
            <person name="Bell-Sakyi L."/>
            <person name="Cui X.M."/>
            <person name="Yuan T.T."/>
            <person name="Jiang B.G."/>
            <person name="Yang W.F."/>
            <person name="Lam T.T."/>
            <person name="Chang Q.C."/>
            <person name="Ding S.J."/>
            <person name="Wang X.J."/>
            <person name="Zhu J.G."/>
            <person name="Ruan X.D."/>
            <person name="Zhao L."/>
            <person name="Wei J.T."/>
            <person name="Ye R.Z."/>
            <person name="Que T.C."/>
            <person name="Du C.H."/>
            <person name="Zhou Y.H."/>
            <person name="Cheng J.X."/>
            <person name="Dai P.F."/>
            <person name="Guo W.B."/>
            <person name="Han X.H."/>
            <person name="Huang E.J."/>
            <person name="Li L.F."/>
            <person name="Wei W."/>
            <person name="Gao Y.C."/>
            <person name="Liu J.Z."/>
            <person name="Shao H.Z."/>
            <person name="Wang X."/>
            <person name="Wang C.C."/>
            <person name="Yang T.C."/>
            <person name="Huo Q.B."/>
            <person name="Li W."/>
            <person name="Chen H.Y."/>
            <person name="Chen S.E."/>
            <person name="Zhou L.G."/>
            <person name="Ni X.B."/>
            <person name="Tian J.H."/>
            <person name="Sheng Y."/>
            <person name="Liu T."/>
            <person name="Pan Y.S."/>
            <person name="Xia L.Y."/>
            <person name="Li J."/>
            <person name="Zhao F."/>
            <person name="Cao W.C."/>
        </authorList>
    </citation>
    <scope>NUCLEOTIDE SEQUENCE [LARGE SCALE GENOMIC DNA]</scope>
    <source>
        <strain evidence="4">HaeL-2018</strain>
    </source>
</reference>
<dbReference type="Pfam" id="PF07491">
    <property type="entry name" value="PPI_Ypi1"/>
    <property type="match status" value="1"/>
</dbReference>
<organism evidence="4 5">
    <name type="scientific">Haemaphysalis longicornis</name>
    <name type="common">Bush tick</name>
    <dbReference type="NCBI Taxonomy" id="44386"/>
    <lineage>
        <taxon>Eukaryota</taxon>
        <taxon>Metazoa</taxon>
        <taxon>Ecdysozoa</taxon>
        <taxon>Arthropoda</taxon>
        <taxon>Chelicerata</taxon>
        <taxon>Arachnida</taxon>
        <taxon>Acari</taxon>
        <taxon>Parasitiformes</taxon>
        <taxon>Ixodida</taxon>
        <taxon>Ixodoidea</taxon>
        <taxon>Ixodidae</taxon>
        <taxon>Haemaphysalinae</taxon>
        <taxon>Haemaphysalis</taxon>
    </lineage>
</organism>
<gene>
    <name evidence="4" type="ORF">HPB48_019321</name>
</gene>
<name>A0A9J6GWK0_HAELO</name>
<dbReference type="InterPro" id="IPR011107">
    <property type="entry name" value="PPI_Ypi1"/>
</dbReference>
<feature type="region of interest" description="Disordered" evidence="3">
    <location>
        <begin position="1"/>
        <end position="61"/>
    </location>
</feature>
<dbReference type="VEuPathDB" id="VectorBase:HLOH_056912"/>
<dbReference type="OrthoDB" id="307488at2759"/>
<dbReference type="GO" id="GO:0005634">
    <property type="term" value="C:nucleus"/>
    <property type="evidence" value="ECO:0007669"/>
    <property type="project" value="TreeGrafter"/>
</dbReference>
<evidence type="ECO:0000313" key="4">
    <source>
        <dbReference type="EMBL" id="KAH9378628.1"/>
    </source>
</evidence>
<dbReference type="Proteomes" id="UP000821853">
    <property type="component" value="Unassembled WGS sequence"/>
</dbReference>
<dbReference type="GO" id="GO:0004865">
    <property type="term" value="F:protein serine/threonine phosphatase inhibitor activity"/>
    <property type="evidence" value="ECO:0007669"/>
    <property type="project" value="InterPro"/>
</dbReference>
<dbReference type="PANTHER" id="PTHR20835">
    <property type="entry name" value="E3 UBIQUITIN-PROTEIN LIGASE PPP1R11-RELATED"/>
    <property type="match status" value="1"/>
</dbReference>
<evidence type="ECO:0000256" key="2">
    <source>
        <dbReference type="ARBA" id="ARBA00031039"/>
    </source>
</evidence>
<feature type="compositionally biased region" description="Basic and acidic residues" evidence="3">
    <location>
        <begin position="169"/>
        <end position="180"/>
    </location>
</feature>
<accession>A0A9J6GWK0</accession>
<dbReference type="EMBL" id="JABSTR010000009">
    <property type="protein sequence ID" value="KAH9378628.1"/>
    <property type="molecule type" value="Genomic_DNA"/>
</dbReference>
<protein>
    <recommendedName>
        <fullName evidence="1">E3 ubiquitin-protein ligase PPP1R11</fullName>
    </recommendedName>
    <alternativeName>
        <fullName evidence="2">Protein phosphatase 1 regulatory subunit 11</fullName>
    </alternativeName>
</protein>
<sequence length="180" mass="19185">MSSKTTKTDDDRSASTTRQLNAEEAKARAPEKPLKIDKKAKRPMSRRVSFAGNTVDNENMGRKSSKCCCIYVKPTKFGEDEPDDEQGDCENCRGHLPARRHDGHLRSPPPEPQGEADEVIKPGQPPASGPPGTAKPGQPPDAGKGQPAGGKKSAKPADPKTHPPGAKPQPRDDGKPASKP</sequence>
<dbReference type="GO" id="GO:0008157">
    <property type="term" value="F:protein phosphatase 1 binding"/>
    <property type="evidence" value="ECO:0007669"/>
    <property type="project" value="TreeGrafter"/>
</dbReference>
<feature type="region of interest" description="Disordered" evidence="3">
    <location>
        <begin position="75"/>
        <end position="180"/>
    </location>
</feature>
<evidence type="ECO:0000256" key="1">
    <source>
        <dbReference type="ARBA" id="ARBA00021994"/>
    </source>
</evidence>
<dbReference type="PANTHER" id="PTHR20835:SF0">
    <property type="entry name" value="E3 UBIQUITIN-PROTEIN LIGASE PPP1R11"/>
    <property type="match status" value="1"/>
</dbReference>
<evidence type="ECO:0000256" key="3">
    <source>
        <dbReference type="SAM" id="MobiDB-lite"/>
    </source>
</evidence>
<feature type="compositionally biased region" description="Basic and acidic residues" evidence="3">
    <location>
        <begin position="21"/>
        <end position="37"/>
    </location>
</feature>
<evidence type="ECO:0000313" key="5">
    <source>
        <dbReference type="Proteomes" id="UP000821853"/>
    </source>
</evidence>
<dbReference type="AlphaFoldDB" id="A0A9J6GWK0"/>
<keyword evidence="5" id="KW-1185">Reference proteome</keyword>